<dbReference type="HOGENOM" id="CLU_076318_1_1_7"/>
<evidence type="ECO:0000313" key="1">
    <source>
        <dbReference type="EMBL" id="AGF78415.1"/>
    </source>
</evidence>
<dbReference type="STRING" id="1167006.UWK_01858"/>
<dbReference type="KEGG" id="dsf:UWK_01858"/>
<dbReference type="PATRIC" id="fig|1167006.5.peg.2046"/>
<dbReference type="EMBL" id="CP003985">
    <property type="protein sequence ID" value="AGF78415.1"/>
    <property type="molecule type" value="Genomic_DNA"/>
</dbReference>
<dbReference type="Proteomes" id="UP000011721">
    <property type="component" value="Chromosome"/>
</dbReference>
<protein>
    <submittedName>
        <fullName evidence="1">Uncharacterized protein</fullName>
    </submittedName>
</protein>
<dbReference type="InterPro" id="IPR007553">
    <property type="entry name" value="2-thiour_desulf"/>
</dbReference>
<keyword evidence="2" id="KW-1185">Reference proteome</keyword>
<dbReference type="PANTHER" id="PTHR30087">
    <property type="entry name" value="INNER MEMBRANE PROTEIN"/>
    <property type="match status" value="1"/>
</dbReference>
<dbReference type="RefSeq" id="WP_015404106.1">
    <property type="nucleotide sequence ID" value="NC_020304.1"/>
</dbReference>
<evidence type="ECO:0000313" key="2">
    <source>
        <dbReference type="Proteomes" id="UP000011721"/>
    </source>
</evidence>
<accession>M1PFG6</accession>
<reference evidence="2" key="1">
    <citation type="journal article" date="2013" name="Stand. Genomic Sci.">
        <title>Complete genome sequence of Desulfocapsa sulfexigens, a marine deltaproteobacterium specialized in disproportionating inorganic sulfur compounds.</title>
        <authorList>
            <person name="Finster K.W."/>
            <person name="Kjeldsen K.U."/>
            <person name="Kube M."/>
            <person name="Reinhardt R."/>
            <person name="Mussmann M."/>
            <person name="Amann R."/>
            <person name="Schreiber L."/>
        </authorList>
    </citation>
    <scope>NUCLEOTIDE SEQUENCE [LARGE SCALE GENOMIC DNA]</scope>
    <source>
        <strain evidence="2">DSM 10523 / SB164P1</strain>
    </source>
</reference>
<name>M1PFG6_DESSD</name>
<gene>
    <name evidence="1" type="ordered locus">UWK_01858</name>
</gene>
<dbReference type="PANTHER" id="PTHR30087:SF1">
    <property type="entry name" value="HYPOTHETICAL CYTOSOLIC PROTEIN"/>
    <property type="match status" value="1"/>
</dbReference>
<organism evidence="1 2">
    <name type="scientific">Desulfocapsa sulfexigens (strain DSM 10523 / SB164P1)</name>
    <dbReference type="NCBI Taxonomy" id="1167006"/>
    <lineage>
        <taxon>Bacteria</taxon>
        <taxon>Pseudomonadati</taxon>
        <taxon>Thermodesulfobacteriota</taxon>
        <taxon>Desulfobulbia</taxon>
        <taxon>Desulfobulbales</taxon>
        <taxon>Desulfocapsaceae</taxon>
        <taxon>Desulfocapsa</taxon>
    </lineage>
</organism>
<proteinExistence type="predicted"/>
<dbReference type="eggNOG" id="COG1683">
    <property type="taxonomic scope" value="Bacteria"/>
</dbReference>
<dbReference type="Pfam" id="PF04463">
    <property type="entry name" value="2-thiour_desulf"/>
    <property type="match status" value="1"/>
</dbReference>
<dbReference type="AlphaFoldDB" id="M1PFG6"/>
<dbReference type="OrthoDB" id="495783at2"/>
<sequence>MSNSTTKPLYLVSACLVGLCTRYDGALKSHETCKEFLKNSIWIPVCPEQLGGLPTPRPAAEIIDGNGHDVLEGKATVCTKEGDDITASFIQGAKQTLQIANAHPIQGVCLKAKSPSCAVSGTIGVTAALLKNHGFKLYEFQ</sequence>